<feature type="domain" description="F-box" evidence="2">
    <location>
        <begin position="5"/>
        <end position="45"/>
    </location>
</feature>
<accession>A0ABM0ZAT2</accession>
<feature type="transmembrane region" description="Helical" evidence="1">
    <location>
        <begin position="376"/>
        <end position="393"/>
    </location>
</feature>
<dbReference type="InterPro" id="IPR013187">
    <property type="entry name" value="F-box-assoc_dom_typ3"/>
</dbReference>
<keyword evidence="1" id="KW-0472">Membrane</keyword>
<gene>
    <name evidence="4" type="primary">LOC104788798</name>
</gene>
<organism evidence="3 4">
    <name type="scientific">Camelina sativa</name>
    <name type="common">False flax</name>
    <name type="synonym">Myagrum sativum</name>
    <dbReference type="NCBI Taxonomy" id="90675"/>
    <lineage>
        <taxon>Eukaryota</taxon>
        <taxon>Viridiplantae</taxon>
        <taxon>Streptophyta</taxon>
        <taxon>Embryophyta</taxon>
        <taxon>Tracheophyta</taxon>
        <taxon>Spermatophyta</taxon>
        <taxon>Magnoliopsida</taxon>
        <taxon>eudicotyledons</taxon>
        <taxon>Gunneridae</taxon>
        <taxon>Pentapetalae</taxon>
        <taxon>rosids</taxon>
        <taxon>malvids</taxon>
        <taxon>Brassicales</taxon>
        <taxon>Brassicaceae</taxon>
        <taxon>Camelineae</taxon>
        <taxon>Camelina</taxon>
    </lineage>
</organism>
<keyword evidence="1" id="KW-1133">Transmembrane helix</keyword>
<dbReference type="InterPro" id="IPR017451">
    <property type="entry name" value="F-box-assoc_interact_dom"/>
</dbReference>
<keyword evidence="1" id="KW-0812">Transmembrane</keyword>
<dbReference type="GeneID" id="104788798"/>
<dbReference type="InterPro" id="IPR011043">
    <property type="entry name" value="Gal_Oxase/kelch_b-propeller"/>
</dbReference>
<reference evidence="3" key="1">
    <citation type="journal article" date="2014" name="Nat. Commun.">
        <title>The emerging biofuel crop Camelina sativa retains a highly undifferentiated hexaploid genome structure.</title>
        <authorList>
            <person name="Kagale S."/>
            <person name="Koh C."/>
            <person name="Nixon J."/>
            <person name="Bollina V."/>
            <person name="Clarke W.E."/>
            <person name="Tuteja R."/>
            <person name="Spillane C."/>
            <person name="Robinson S.J."/>
            <person name="Links M.G."/>
            <person name="Clarke C."/>
            <person name="Higgins E.E."/>
            <person name="Huebert T."/>
            <person name="Sharpe A.G."/>
            <person name="Parkin I.A."/>
        </authorList>
    </citation>
    <scope>NUCLEOTIDE SEQUENCE [LARGE SCALE GENOMIC DNA]</scope>
    <source>
        <strain evidence="3">cv. DH55</strain>
    </source>
</reference>
<dbReference type="RefSeq" id="XP_010512881.1">
    <property type="nucleotide sequence ID" value="XM_010514579.1"/>
</dbReference>
<dbReference type="Pfam" id="PF08268">
    <property type="entry name" value="FBA_3"/>
    <property type="match status" value="1"/>
</dbReference>
<dbReference type="SUPFAM" id="SSF50965">
    <property type="entry name" value="Galactose oxidase, central domain"/>
    <property type="match status" value="1"/>
</dbReference>
<evidence type="ECO:0000256" key="1">
    <source>
        <dbReference type="SAM" id="Phobius"/>
    </source>
</evidence>
<sequence>MMIYIVPELLEEIFLGLPLKSILKFKTVSKQWRTILESKLFVERRMNVQNNNNRRKILAVNDRNKSGFESDEEIDMVYLNYCDDDATRPSLTCEGLFCIPEPGWINVLNLSTRQLRRFPCTPDHPVPSFNLESQLRDKPYLTFFSGNWAMGFGRDKVTDCYKVVRMCFYPVEECEVLDLETGEWRKLINPPPHRVDVGRKSVCVNGSIYWLYFYTFWCFELLALDLHTLEFRNVSVPGTWFNLEIHMVNLEGRLAIAKTKKAPEWELEILSMIDSQGDIWSKTHSIKLASIIMNNHPCWFTLVTVSKFGNLVFYDNHKRLFKYHPAKDEICCLSSNISVISPYVENLVPLPGSGPNPEDWTSTCGLFSKQPELGKINFRFLFTTLVLVGYYYFT</sequence>
<dbReference type="NCBIfam" id="TIGR01640">
    <property type="entry name" value="F_box_assoc_1"/>
    <property type="match status" value="1"/>
</dbReference>
<proteinExistence type="predicted"/>
<dbReference type="Proteomes" id="UP000694864">
    <property type="component" value="Chromosome 5"/>
</dbReference>
<name>A0ABM0ZAT2_CAMSA</name>
<evidence type="ECO:0000313" key="3">
    <source>
        <dbReference type="Proteomes" id="UP000694864"/>
    </source>
</evidence>
<dbReference type="PANTHER" id="PTHR31111:SF113">
    <property type="entry name" value="F-BOX ASSOCIATED UBIQUITINATION EFFECTOR FAMILY PROTEIN"/>
    <property type="match status" value="1"/>
</dbReference>
<dbReference type="InterPro" id="IPR001810">
    <property type="entry name" value="F-box_dom"/>
</dbReference>
<dbReference type="PANTHER" id="PTHR31111">
    <property type="entry name" value="BNAA05G37150D PROTEIN-RELATED"/>
    <property type="match status" value="1"/>
</dbReference>
<protein>
    <submittedName>
        <fullName evidence="4">F-box/kelch-repeat protein At2g43270-like</fullName>
    </submittedName>
</protein>
<dbReference type="SUPFAM" id="SSF81383">
    <property type="entry name" value="F-box domain"/>
    <property type="match status" value="1"/>
</dbReference>
<keyword evidence="3" id="KW-1185">Reference proteome</keyword>
<dbReference type="Pfam" id="PF00646">
    <property type="entry name" value="F-box"/>
    <property type="match status" value="1"/>
</dbReference>
<evidence type="ECO:0000313" key="4">
    <source>
        <dbReference type="RefSeq" id="XP_010512881.1"/>
    </source>
</evidence>
<evidence type="ECO:0000259" key="2">
    <source>
        <dbReference type="SMART" id="SM00256"/>
    </source>
</evidence>
<dbReference type="InterPro" id="IPR036047">
    <property type="entry name" value="F-box-like_dom_sf"/>
</dbReference>
<dbReference type="SMART" id="SM00256">
    <property type="entry name" value="FBOX"/>
    <property type="match status" value="1"/>
</dbReference>
<reference evidence="4" key="2">
    <citation type="submission" date="2025-08" db="UniProtKB">
        <authorList>
            <consortium name="RefSeq"/>
        </authorList>
    </citation>
    <scope>IDENTIFICATION</scope>
    <source>
        <tissue evidence="4">Leaf</tissue>
    </source>
</reference>